<reference evidence="1 2" key="1">
    <citation type="submission" date="2014-04" db="EMBL/GenBank/DDBJ databases">
        <authorList>
            <consortium name="DOE Joint Genome Institute"/>
            <person name="Kuo A."/>
            <person name="Ruytinx J."/>
            <person name="Rineau F."/>
            <person name="Colpaert J."/>
            <person name="Kohler A."/>
            <person name="Nagy L.G."/>
            <person name="Floudas D."/>
            <person name="Copeland A."/>
            <person name="Barry K.W."/>
            <person name="Cichocki N."/>
            <person name="Veneault-Fourrey C."/>
            <person name="LaButti K."/>
            <person name="Lindquist E.A."/>
            <person name="Lipzen A."/>
            <person name="Lundell T."/>
            <person name="Morin E."/>
            <person name="Murat C."/>
            <person name="Sun H."/>
            <person name="Tunlid A."/>
            <person name="Henrissat B."/>
            <person name="Grigoriev I.V."/>
            <person name="Hibbett D.S."/>
            <person name="Martin F."/>
            <person name="Nordberg H.P."/>
            <person name="Cantor M.N."/>
            <person name="Hua S.X."/>
        </authorList>
    </citation>
    <scope>NUCLEOTIDE SEQUENCE [LARGE SCALE GENOMIC DNA]</scope>
    <source>
        <strain evidence="1 2">UH-Slu-Lm8-n1</strain>
    </source>
</reference>
<dbReference type="EMBL" id="KN835284">
    <property type="protein sequence ID" value="KIK40971.1"/>
    <property type="molecule type" value="Genomic_DNA"/>
</dbReference>
<evidence type="ECO:0000313" key="2">
    <source>
        <dbReference type="Proteomes" id="UP000054485"/>
    </source>
</evidence>
<dbReference type="AlphaFoldDB" id="A0A0D0AGT4"/>
<protein>
    <submittedName>
        <fullName evidence="1">Uncharacterized protein</fullName>
    </submittedName>
</protein>
<dbReference type="InParanoid" id="A0A0D0AGT4"/>
<sequence>MISRSNSLDIVLTKCHRTCLKCISIYSKTLTWLTCMYFQQASISVTCQRVFDSICFHVRDVDKTAWPSNVNLVASSFGYIRSTLITRVTVSVVFFKLIPHPVHRVRTLVNIWNGLYLFIARGLLLRFFVPSQSCRGPQAPVCLPREPHGMTGKFQHEGQSFQKPTSFEILSAH</sequence>
<gene>
    <name evidence="1" type="ORF">CY34DRAFT_239028</name>
</gene>
<dbReference type="Proteomes" id="UP000054485">
    <property type="component" value="Unassembled WGS sequence"/>
</dbReference>
<keyword evidence="2" id="KW-1185">Reference proteome</keyword>
<dbReference type="HOGENOM" id="CLU_1548623_0_0_1"/>
<name>A0A0D0AGT4_9AGAM</name>
<evidence type="ECO:0000313" key="1">
    <source>
        <dbReference type="EMBL" id="KIK40971.1"/>
    </source>
</evidence>
<proteinExistence type="predicted"/>
<accession>A0A0D0AGT4</accession>
<reference evidence="2" key="2">
    <citation type="submission" date="2015-01" db="EMBL/GenBank/DDBJ databases">
        <title>Evolutionary Origins and Diversification of the Mycorrhizal Mutualists.</title>
        <authorList>
            <consortium name="DOE Joint Genome Institute"/>
            <consortium name="Mycorrhizal Genomics Consortium"/>
            <person name="Kohler A."/>
            <person name="Kuo A."/>
            <person name="Nagy L.G."/>
            <person name="Floudas D."/>
            <person name="Copeland A."/>
            <person name="Barry K.W."/>
            <person name="Cichocki N."/>
            <person name="Veneault-Fourrey C."/>
            <person name="LaButti K."/>
            <person name="Lindquist E.A."/>
            <person name="Lipzen A."/>
            <person name="Lundell T."/>
            <person name="Morin E."/>
            <person name="Murat C."/>
            <person name="Riley R."/>
            <person name="Ohm R."/>
            <person name="Sun H."/>
            <person name="Tunlid A."/>
            <person name="Henrissat B."/>
            <person name="Grigoriev I.V."/>
            <person name="Hibbett D.S."/>
            <person name="Martin F."/>
        </authorList>
    </citation>
    <scope>NUCLEOTIDE SEQUENCE [LARGE SCALE GENOMIC DNA]</scope>
    <source>
        <strain evidence="2">UH-Slu-Lm8-n1</strain>
    </source>
</reference>
<organism evidence="1 2">
    <name type="scientific">Suillus luteus UH-Slu-Lm8-n1</name>
    <dbReference type="NCBI Taxonomy" id="930992"/>
    <lineage>
        <taxon>Eukaryota</taxon>
        <taxon>Fungi</taxon>
        <taxon>Dikarya</taxon>
        <taxon>Basidiomycota</taxon>
        <taxon>Agaricomycotina</taxon>
        <taxon>Agaricomycetes</taxon>
        <taxon>Agaricomycetidae</taxon>
        <taxon>Boletales</taxon>
        <taxon>Suillineae</taxon>
        <taxon>Suillaceae</taxon>
        <taxon>Suillus</taxon>
    </lineage>
</organism>